<evidence type="ECO:0000313" key="7">
    <source>
        <dbReference type="EMBL" id="SCU66926.1"/>
    </source>
</evidence>
<evidence type="ECO:0000256" key="3">
    <source>
        <dbReference type="ARBA" id="ARBA00022741"/>
    </source>
</evidence>
<keyword evidence="8" id="KW-1185">Reference proteome</keyword>
<keyword evidence="2" id="KW-0808">Transferase</keyword>
<dbReference type="PANTHER" id="PTHR24345:SF91">
    <property type="entry name" value="SERINE_THREONINE-PROTEIN KINASE PLK4"/>
    <property type="match status" value="1"/>
</dbReference>
<name>A0A1G4I592_TRYEQ</name>
<dbReference type="InterPro" id="IPR000719">
    <property type="entry name" value="Prot_kinase_dom"/>
</dbReference>
<keyword evidence="5" id="KW-0067">ATP-binding</keyword>
<accession>A0A1G4I592</accession>
<comment type="caution">
    <text evidence="7">The sequence shown here is derived from an EMBL/GenBank/DDBJ whole genome shotgun (WGS) entry which is preliminary data.</text>
</comment>
<dbReference type="Gene3D" id="1.10.510.10">
    <property type="entry name" value="Transferase(Phosphotransferase) domain 1"/>
    <property type="match status" value="1"/>
</dbReference>
<dbReference type="GO" id="GO:0005524">
    <property type="term" value="F:ATP binding"/>
    <property type="evidence" value="ECO:0007669"/>
    <property type="project" value="UniProtKB-KW"/>
</dbReference>
<keyword evidence="3" id="KW-0547">Nucleotide-binding</keyword>
<reference evidence="7" key="1">
    <citation type="submission" date="2016-09" db="EMBL/GenBank/DDBJ databases">
        <authorList>
            <person name="Hebert L."/>
            <person name="Moumen B."/>
        </authorList>
    </citation>
    <scope>NUCLEOTIDE SEQUENCE [LARGE SCALE GENOMIC DNA]</scope>
    <source>
        <strain evidence="7">OVI</strain>
    </source>
</reference>
<gene>
    <name evidence="7" type="ORF">TEOVI_000579100</name>
</gene>
<dbReference type="GeneID" id="92379730"/>
<sequence>MVDCTVELPNIPYFGIRLDTSDIVGGVGRKSHDETVREIFLKGFTHVQQTSSSDTHVTLVAQSEETKEWVHIRVYALERLRRDATLRDRIERSVLVGCKAQHPCIVRIMQPFFSRTDLFVVEEYCAGGELLSWVETHCREAVTTKSGFEPPLGLSMGFVKSVMRDVMSGVDHLHTRCGVAHRGIKLESILLDNCNRAKLSNLGACAVISTNEGKEVKNNPLKVCCASRHYAAPEVVMGLPYDGKLVDVWALGVLLFVLLTCRFPFEEERDNPYESSSDTAVRDGGDDELLMERICNADELLLKHPVLAHVSDPLATDLVRNMLRVNTKTRLTVREVLEHPFLRMP</sequence>
<protein>
    <submittedName>
        <fullName evidence="7">Serine/threonine-protein kinase, putative</fullName>
    </submittedName>
</protein>
<dbReference type="Pfam" id="PF00069">
    <property type="entry name" value="Pkinase"/>
    <property type="match status" value="1"/>
</dbReference>
<dbReference type="GO" id="GO:0004674">
    <property type="term" value="F:protein serine/threonine kinase activity"/>
    <property type="evidence" value="ECO:0007669"/>
    <property type="project" value="UniProtKB-KW"/>
</dbReference>
<organism evidence="7 8">
    <name type="scientific">Trypanosoma equiperdum</name>
    <dbReference type="NCBI Taxonomy" id="5694"/>
    <lineage>
        <taxon>Eukaryota</taxon>
        <taxon>Discoba</taxon>
        <taxon>Euglenozoa</taxon>
        <taxon>Kinetoplastea</taxon>
        <taxon>Metakinetoplastina</taxon>
        <taxon>Trypanosomatida</taxon>
        <taxon>Trypanosomatidae</taxon>
        <taxon>Trypanosoma</taxon>
    </lineage>
</organism>
<dbReference type="Proteomes" id="UP000195570">
    <property type="component" value="Unassembled WGS sequence"/>
</dbReference>
<keyword evidence="1" id="KW-0723">Serine/threonine-protein kinase</keyword>
<dbReference type="PROSITE" id="PS50011">
    <property type="entry name" value="PROTEIN_KINASE_DOM"/>
    <property type="match status" value="1"/>
</dbReference>
<proteinExistence type="predicted"/>
<evidence type="ECO:0000256" key="4">
    <source>
        <dbReference type="ARBA" id="ARBA00022777"/>
    </source>
</evidence>
<evidence type="ECO:0000256" key="5">
    <source>
        <dbReference type="ARBA" id="ARBA00022840"/>
    </source>
</evidence>
<dbReference type="VEuPathDB" id="TriTrypDB:TEOVI_000579100"/>
<evidence type="ECO:0000256" key="1">
    <source>
        <dbReference type="ARBA" id="ARBA00022527"/>
    </source>
</evidence>
<dbReference type="EMBL" id="CZPT02000644">
    <property type="protein sequence ID" value="SCU66926.1"/>
    <property type="molecule type" value="Genomic_DNA"/>
</dbReference>
<dbReference type="InterPro" id="IPR011009">
    <property type="entry name" value="Kinase-like_dom_sf"/>
</dbReference>
<dbReference type="AlphaFoldDB" id="A0A1G4I592"/>
<evidence type="ECO:0000313" key="8">
    <source>
        <dbReference type="Proteomes" id="UP000195570"/>
    </source>
</evidence>
<feature type="domain" description="Protein kinase" evidence="6">
    <location>
        <begin position="44"/>
        <end position="342"/>
    </location>
</feature>
<dbReference type="SMART" id="SM00220">
    <property type="entry name" value="S_TKc"/>
    <property type="match status" value="1"/>
</dbReference>
<dbReference type="PANTHER" id="PTHR24345">
    <property type="entry name" value="SERINE/THREONINE-PROTEIN KINASE PLK"/>
    <property type="match status" value="1"/>
</dbReference>
<dbReference type="RefSeq" id="XP_067078302.1">
    <property type="nucleotide sequence ID" value="XM_067222201.1"/>
</dbReference>
<evidence type="ECO:0000259" key="6">
    <source>
        <dbReference type="PROSITE" id="PS50011"/>
    </source>
</evidence>
<dbReference type="SUPFAM" id="SSF56112">
    <property type="entry name" value="Protein kinase-like (PK-like)"/>
    <property type="match status" value="1"/>
</dbReference>
<evidence type="ECO:0000256" key="2">
    <source>
        <dbReference type="ARBA" id="ARBA00022679"/>
    </source>
</evidence>
<dbReference type="GO" id="GO:0005634">
    <property type="term" value="C:nucleus"/>
    <property type="evidence" value="ECO:0007669"/>
    <property type="project" value="TreeGrafter"/>
</dbReference>
<keyword evidence="4 7" id="KW-0418">Kinase</keyword>